<feature type="compositionally biased region" description="Basic and acidic residues" evidence="1">
    <location>
        <begin position="58"/>
        <end position="72"/>
    </location>
</feature>
<gene>
    <name evidence="2" type="ordered locus">AXYL_06887</name>
</gene>
<feature type="region of interest" description="Disordered" evidence="1">
    <location>
        <begin position="469"/>
        <end position="578"/>
    </location>
</feature>
<organism evidence="2 3">
    <name type="scientific">Achromobacter xylosoxidans (strain A8)</name>
    <dbReference type="NCBI Taxonomy" id="762376"/>
    <lineage>
        <taxon>Bacteria</taxon>
        <taxon>Pseudomonadati</taxon>
        <taxon>Pseudomonadota</taxon>
        <taxon>Betaproteobacteria</taxon>
        <taxon>Burkholderiales</taxon>
        <taxon>Alcaligenaceae</taxon>
        <taxon>Achromobacter</taxon>
    </lineage>
</organism>
<feature type="compositionally biased region" description="Basic and acidic residues" evidence="1">
    <location>
        <begin position="530"/>
        <end position="545"/>
    </location>
</feature>
<feature type="compositionally biased region" description="Low complexity" evidence="1">
    <location>
        <begin position="485"/>
        <end position="496"/>
    </location>
</feature>
<dbReference type="AlphaFoldDB" id="E3HYL5"/>
<feature type="compositionally biased region" description="Basic and acidic residues" evidence="1">
    <location>
        <begin position="173"/>
        <end position="186"/>
    </location>
</feature>
<feature type="compositionally biased region" description="Low complexity" evidence="1">
    <location>
        <begin position="196"/>
        <end position="206"/>
    </location>
</feature>
<accession>E3HYL5</accession>
<name>E3HYL5_ACHXA</name>
<dbReference type="RefSeq" id="WP_013397357.1">
    <property type="nucleotide sequence ID" value="NC_014642.1"/>
</dbReference>
<reference evidence="3" key="1">
    <citation type="journal article" date="2011" name="J. Bacteriol.">
        <title>Complete genome sequence of the haloaromatic acid-degrading bacterium Achromobacter xylosoxidans A8.</title>
        <authorList>
            <person name="Strnad H."/>
            <person name="Ridl J."/>
            <person name="Paces J."/>
            <person name="Kolar M."/>
            <person name="Vlcek C."/>
            <person name="Paces V."/>
        </authorList>
    </citation>
    <scope>NUCLEOTIDE SEQUENCE [LARGE SCALE GENOMIC DNA]</scope>
    <source>
        <strain evidence="3">A8</strain>
        <plasmid evidence="3">pA82</plasmid>
    </source>
</reference>
<proteinExistence type="predicted"/>
<keyword evidence="2" id="KW-0614">Plasmid</keyword>
<dbReference type="Proteomes" id="UP000006876">
    <property type="component" value="Plasmid pA82"/>
</dbReference>
<feature type="compositionally biased region" description="Basic and acidic residues" evidence="1">
    <location>
        <begin position="568"/>
        <end position="578"/>
    </location>
</feature>
<evidence type="ECO:0000313" key="3">
    <source>
        <dbReference type="Proteomes" id="UP000006876"/>
    </source>
</evidence>
<sequence length="578" mass="61818">MLLKSDLGKEAPDEMDIVREEEPADGAASRQDDGRDNLFVGGAKPRSPQTSRMAARAGQRDDNPAHLADDSTRAIPPSRTAPLGSSLRPGPASAQGLPPLADRVKRPADALDGRRLAEFWAAKQSERVARKVESSIAATPQLGAVHPNVIMRLMQALMRILRLLFEKLGVHERPKDQEKKDERGQEPKANVRFHAAESAPSGPAEPARTDAASRTQPAEAVKANQESVELASKQVEPSVPTAAETATSSPEITPATTAADLVTAAFVRASDDPQIRRRMDEVGQNSSLQTAIYMAAVVNDLRSMARLVQDRLSAYGGAMNLRLARYQVHCQTFGGHTAAALLLQNGVIQPRDISAAFAEEVKGITARHQPHLDELNLLRLAVTEAAREVYQCTADSPIREQLLAEMDGSLTDLLGKDWRKSLALERLGAAPDEAEIAELVQRVSDAPDVGDFYPDSADQHDVPEFAHAVSDSLQQGPDQSAPRIDGSADSSPSSPGEDLTSPPSMEAGITFNVDSEPAASFDGAAPSLPVDKDEAGSEAMSRDEAVAQFALLEANSSTTSSGELAPVEAHEDYARERG</sequence>
<dbReference type="HOGENOM" id="CLU_471469_0_0_4"/>
<dbReference type="EMBL" id="CP002289">
    <property type="protein sequence ID" value="ADP20169.1"/>
    <property type="molecule type" value="Genomic_DNA"/>
</dbReference>
<protein>
    <submittedName>
        <fullName evidence="2">Uncharacterized protein</fullName>
    </submittedName>
</protein>
<feature type="compositionally biased region" description="Basic and acidic residues" evidence="1">
    <location>
        <begin position="1"/>
        <end position="21"/>
    </location>
</feature>
<evidence type="ECO:0000313" key="2">
    <source>
        <dbReference type="EMBL" id="ADP20169.1"/>
    </source>
</evidence>
<geneLocation type="plasmid" evidence="2 3">
    <name>pA82</name>
</geneLocation>
<dbReference type="OrthoDB" id="9804723at2"/>
<feature type="region of interest" description="Disordered" evidence="1">
    <location>
        <begin position="1"/>
        <end position="102"/>
    </location>
</feature>
<feature type="region of interest" description="Disordered" evidence="1">
    <location>
        <begin position="173"/>
        <end position="250"/>
    </location>
</feature>
<dbReference type="KEGG" id="axy:AXYL_06887"/>
<evidence type="ECO:0000256" key="1">
    <source>
        <dbReference type="SAM" id="MobiDB-lite"/>
    </source>
</evidence>